<sequence>MRKVSKDITGPVDKVTNVWLGLGPRIIMAGSEVLGTADNISIKVAESTKEELEKMGAAHEIRLVKMLGESGESHGNN</sequence>
<reference evidence="1" key="1">
    <citation type="journal article" date="2014" name="Front. Microbiol.">
        <title>High frequency of phylogenetically diverse reductive dehalogenase-homologous genes in deep subseafloor sedimentary metagenomes.</title>
        <authorList>
            <person name="Kawai M."/>
            <person name="Futagami T."/>
            <person name="Toyoda A."/>
            <person name="Takaki Y."/>
            <person name="Nishi S."/>
            <person name="Hori S."/>
            <person name="Arai W."/>
            <person name="Tsubouchi T."/>
            <person name="Morono Y."/>
            <person name="Uchiyama I."/>
            <person name="Ito T."/>
            <person name="Fujiyama A."/>
            <person name="Inagaki F."/>
            <person name="Takami H."/>
        </authorList>
    </citation>
    <scope>NUCLEOTIDE SEQUENCE</scope>
    <source>
        <strain evidence="1">Expedition CK06-06</strain>
    </source>
</reference>
<comment type="caution">
    <text evidence="1">The sequence shown here is derived from an EMBL/GenBank/DDBJ whole genome shotgun (WGS) entry which is preliminary data.</text>
</comment>
<dbReference type="AlphaFoldDB" id="X1REP4"/>
<accession>X1REP4</accession>
<organism evidence="1">
    <name type="scientific">marine sediment metagenome</name>
    <dbReference type="NCBI Taxonomy" id="412755"/>
    <lineage>
        <taxon>unclassified sequences</taxon>
        <taxon>metagenomes</taxon>
        <taxon>ecological metagenomes</taxon>
    </lineage>
</organism>
<evidence type="ECO:0000313" key="1">
    <source>
        <dbReference type="EMBL" id="GAI61625.1"/>
    </source>
</evidence>
<dbReference type="EMBL" id="BARW01000251">
    <property type="protein sequence ID" value="GAI61625.1"/>
    <property type="molecule type" value="Genomic_DNA"/>
</dbReference>
<protein>
    <submittedName>
        <fullName evidence="1">Uncharacterized protein</fullName>
    </submittedName>
</protein>
<proteinExistence type="predicted"/>
<name>X1REP4_9ZZZZ</name>
<gene>
    <name evidence="1" type="ORF">S12H4_01314</name>
</gene>